<comment type="caution">
    <text evidence="2">The sequence shown here is derived from an EMBL/GenBank/DDBJ whole genome shotgun (WGS) entry which is preliminary data.</text>
</comment>
<keyword evidence="3" id="KW-1185">Reference proteome</keyword>
<evidence type="ECO:0008006" key="4">
    <source>
        <dbReference type="Google" id="ProtNLM"/>
    </source>
</evidence>
<feature type="signal peptide" evidence="1">
    <location>
        <begin position="1"/>
        <end position="18"/>
    </location>
</feature>
<dbReference type="OrthoDB" id="542036at2759"/>
<evidence type="ECO:0000313" key="2">
    <source>
        <dbReference type="EMBL" id="GAX74801.1"/>
    </source>
</evidence>
<name>A0A250WVF7_9CHLO</name>
<keyword evidence="1" id="KW-0732">Signal</keyword>
<dbReference type="AlphaFoldDB" id="A0A250WVF7"/>
<dbReference type="EMBL" id="BEGY01000009">
    <property type="protein sequence ID" value="GAX74801.1"/>
    <property type="molecule type" value="Genomic_DNA"/>
</dbReference>
<evidence type="ECO:0000256" key="1">
    <source>
        <dbReference type="SAM" id="SignalP"/>
    </source>
</evidence>
<dbReference type="Proteomes" id="UP000232323">
    <property type="component" value="Unassembled WGS sequence"/>
</dbReference>
<sequence length="246" mass="26545">MLASIFLAVALIVAPTSAFQPSKQKWSEIYDAYPQPISATQYVPYSFSCLSAFALCAYANCTVTSFDSYPPIAECGCVTVRPRQFPAKAPYNLGASIGLLDKKLKKATKAVCGKGFDCTRDSHYNTAPACEQMMPSLSSPAGKAKMYSGKFDIISTFNDFAWPENTTANQGQKGSPQICSNGGVFVNCFSAGCMYKKAWNGLDTTCYCPIYYVEAGTNFSLSGHTEGYSCLGQSVDGKLKYVQNGL</sequence>
<accession>A0A250WVF7</accession>
<feature type="chain" id="PRO_5012693467" description="Pherophorin domain-containing protein" evidence="1">
    <location>
        <begin position="19"/>
        <end position="246"/>
    </location>
</feature>
<evidence type="ECO:0000313" key="3">
    <source>
        <dbReference type="Proteomes" id="UP000232323"/>
    </source>
</evidence>
<gene>
    <name evidence="2" type="ORF">CEUSTIGMA_g2248.t1</name>
</gene>
<reference evidence="2 3" key="1">
    <citation type="submission" date="2017-08" db="EMBL/GenBank/DDBJ databases">
        <title>Acidophilic green algal genome provides insights into adaptation to an acidic environment.</title>
        <authorList>
            <person name="Hirooka S."/>
            <person name="Hirose Y."/>
            <person name="Kanesaki Y."/>
            <person name="Higuchi S."/>
            <person name="Fujiwara T."/>
            <person name="Onuma R."/>
            <person name="Era A."/>
            <person name="Ohbayashi R."/>
            <person name="Uzuka A."/>
            <person name="Nozaki H."/>
            <person name="Yoshikawa H."/>
            <person name="Miyagishima S.Y."/>
        </authorList>
    </citation>
    <scope>NUCLEOTIDE SEQUENCE [LARGE SCALE GENOMIC DNA]</scope>
    <source>
        <strain evidence="2 3">NIES-2499</strain>
    </source>
</reference>
<proteinExistence type="predicted"/>
<organism evidence="2 3">
    <name type="scientific">Chlamydomonas eustigma</name>
    <dbReference type="NCBI Taxonomy" id="1157962"/>
    <lineage>
        <taxon>Eukaryota</taxon>
        <taxon>Viridiplantae</taxon>
        <taxon>Chlorophyta</taxon>
        <taxon>core chlorophytes</taxon>
        <taxon>Chlorophyceae</taxon>
        <taxon>CS clade</taxon>
        <taxon>Chlamydomonadales</taxon>
        <taxon>Chlamydomonadaceae</taxon>
        <taxon>Chlamydomonas</taxon>
    </lineage>
</organism>
<protein>
    <recommendedName>
        <fullName evidence="4">Pherophorin domain-containing protein</fullName>
    </recommendedName>
</protein>